<keyword evidence="3" id="KW-1003">Cell membrane</keyword>
<protein>
    <submittedName>
        <fullName evidence="9">Sugar ABC transporter permease</fullName>
    </submittedName>
</protein>
<feature type="transmembrane region" description="Helical" evidence="7">
    <location>
        <begin position="207"/>
        <end position="228"/>
    </location>
</feature>
<dbReference type="GO" id="GO:0055085">
    <property type="term" value="P:transmembrane transport"/>
    <property type="evidence" value="ECO:0007669"/>
    <property type="project" value="InterPro"/>
</dbReference>
<evidence type="ECO:0000256" key="4">
    <source>
        <dbReference type="ARBA" id="ARBA00022692"/>
    </source>
</evidence>
<dbReference type="InterPro" id="IPR051393">
    <property type="entry name" value="ABC_transporter_permease"/>
</dbReference>
<gene>
    <name evidence="9" type="ORF">JFL75_18840</name>
</gene>
<comment type="subcellular location">
    <subcellularLocation>
        <location evidence="1 7">Cell membrane</location>
        <topology evidence="1 7">Multi-pass membrane protein</topology>
    </subcellularLocation>
</comment>
<dbReference type="EMBL" id="CP067089">
    <property type="protein sequence ID" value="QQO08964.1"/>
    <property type="molecule type" value="Genomic_DNA"/>
</dbReference>
<feature type="transmembrane region" description="Helical" evidence="7">
    <location>
        <begin position="266"/>
        <end position="285"/>
    </location>
</feature>
<feature type="transmembrane region" description="Helical" evidence="7">
    <location>
        <begin position="157"/>
        <end position="182"/>
    </location>
</feature>
<comment type="similarity">
    <text evidence="7">Belongs to the binding-protein-dependent transport system permease family.</text>
</comment>
<proteinExistence type="inferred from homology"/>
<sequence length="293" mass="33233">MNKKNSLGIYKTFDMIEPYLYLLPAFVLFCLFIFFPFFKTLYLSVSQTNPTGEVINFVGLKNYIRIFTSPDFYNSLYVSFKYSAMIVVFTISIALVLALLANENIPGRKVFRTVYAMPMAISASAASQIFLILYHPTVGHLNYLLGTEIGWLTNAKWALPSVAAVTIWMQLGLNFIFILAALQGVPAELYESAELDGAGFFRKHWKITIPCISPTLFFLLVIDVINSLQSFAQIRLMTEGGPKGSTNVIVYEIYTQAFYNSRFDLATSQSVVLFLILLILTRIQFKIERKVNY</sequence>
<evidence type="ECO:0000313" key="9">
    <source>
        <dbReference type="EMBL" id="QQO08964.1"/>
    </source>
</evidence>
<evidence type="ECO:0000256" key="2">
    <source>
        <dbReference type="ARBA" id="ARBA00022448"/>
    </source>
</evidence>
<evidence type="ECO:0000256" key="5">
    <source>
        <dbReference type="ARBA" id="ARBA00022989"/>
    </source>
</evidence>
<reference evidence="9" key="1">
    <citation type="submission" date="2021-01" db="EMBL/GenBank/DDBJ databases">
        <title>Description of Breznakiella homolactica.</title>
        <authorList>
            <person name="Song Y."/>
            <person name="Brune A."/>
        </authorList>
    </citation>
    <scope>NUCLEOTIDE SEQUENCE</scope>
    <source>
        <strain evidence="9">RmG30</strain>
    </source>
</reference>
<accession>A0A7T7XM92</accession>
<dbReference type="PANTHER" id="PTHR30193">
    <property type="entry name" value="ABC TRANSPORTER PERMEASE PROTEIN"/>
    <property type="match status" value="1"/>
</dbReference>
<name>A0A7T7XM92_9SPIR</name>
<evidence type="ECO:0000256" key="1">
    <source>
        <dbReference type="ARBA" id="ARBA00004651"/>
    </source>
</evidence>
<dbReference type="KEGG" id="bhc:JFL75_18840"/>
<feature type="transmembrane region" description="Helical" evidence="7">
    <location>
        <begin position="114"/>
        <end position="137"/>
    </location>
</feature>
<dbReference type="PROSITE" id="PS50928">
    <property type="entry name" value="ABC_TM1"/>
    <property type="match status" value="1"/>
</dbReference>
<organism evidence="9 10">
    <name type="scientific">Breznakiella homolactica</name>
    <dbReference type="NCBI Taxonomy" id="2798577"/>
    <lineage>
        <taxon>Bacteria</taxon>
        <taxon>Pseudomonadati</taxon>
        <taxon>Spirochaetota</taxon>
        <taxon>Spirochaetia</taxon>
        <taxon>Spirochaetales</taxon>
        <taxon>Breznakiellaceae</taxon>
        <taxon>Breznakiella</taxon>
    </lineage>
</organism>
<evidence type="ECO:0000256" key="6">
    <source>
        <dbReference type="ARBA" id="ARBA00023136"/>
    </source>
</evidence>
<keyword evidence="4 7" id="KW-0812">Transmembrane</keyword>
<dbReference type="Pfam" id="PF00528">
    <property type="entry name" value="BPD_transp_1"/>
    <property type="match status" value="1"/>
</dbReference>
<evidence type="ECO:0000256" key="3">
    <source>
        <dbReference type="ARBA" id="ARBA00022475"/>
    </source>
</evidence>
<keyword evidence="6 7" id="KW-0472">Membrane</keyword>
<dbReference type="SUPFAM" id="SSF161098">
    <property type="entry name" value="MetI-like"/>
    <property type="match status" value="1"/>
</dbReference>
<keyword evidence="10" id="KW-1185">Reference proteome</keyword>
<feature type="transmembrane region" description="Helical" evidence="7">
    <location>
        <begin position="82"/>
        <end position="102"/>
    </location>
</feature>
<evidence type="ECO:0000313" key="10">
    <source>
        <dbReference type="Proteomes" id="UP000595917"/>
    </source>
</evidence>
<dbReference type="Gene3D" id="1.10.3720.10">
    <property type="entry name" value="MetI-like"/>
    <property type="match status" value="1"/>
</dbReference>
<dbReference type="AlphaFoldDB" id="A0A7T7XM92"/>
<dbReference type="CDD" id="cd06261">
    <property type="entry name" value="TM_PBP2"/>
    <property type="match status" value="1"/>
</dbReference>
<feature type="domain" description="ABC transmembrane type-1" evidence="8">
    <location>
        <begin position="76"/>
        <end position="284"/>
    </location>
</feature>
<dbReference type="InterPro" id="IPR000515">
    <property type="entry name" value="MetI-like"/>
</dbReference>
<dbReference type="InterPro" id="IPR035906">
    <property type="entry name" value="MetI-like_sf"/>
</dbReference>
<dbReference type="Proteomes" id="UP000595917">
    <property type="component" value="Chromosome"/>
</dbReference>
<keyword evidence="2 7" id="KW-0813">Transport</keyword>
<dbReference type="GO" id="GO:0005886">
    <property type="term" value="C:plasma membrane"/>
    <property type="evidence" value="ECO:0007669"/>
    <property type="project" value="UniProtKB-SubCell"/>
</dbReference>
<evidence type="ECO:0000256" key="7">
    <source>
        <dbReference type="RuleBase" id="RU363032"/>
    </source>
</evidence>
<feature type="transmembrane region" description="Helical" evidence="7">
    <location>
        <begin position="20"/>
        <end position="38"/>
    </location>
</feature>
<dbReference type="PANTHER" id="PTHR30193:SF37">
    <property type="entry name" value="INNER MEMBRANE ABC TRANSPORTER PERMEASE PROTEIN YCJO"/>
    <property type="match status" value="1"/>
</dbReference>
<evidence type="ECO:0000259" key="8">
    <source>
        <dbReference type="PROSITE" id="PS50928"/>
    </source>
</evidence>
<dbReference type="RefSeq" id="WP_215626269.1">
    <property type="nucleotide sequence ID" value="NZ_CP067089.2"/>
</dbReference>
<keyword evidence="5 7" id="KW-1133">Transmembrane helix</keyword>